<accession>A0A1V4HKC7</accession>
<evidence type="ECO:0000313" key="2">
    <source>
        <dbReference type="Proteomes" id="UP000190626"/>
    </source>
</evidence>
<protein>
    <submittedName>
        <fullName evidence="1">Uncharacterized protein</fullName>
    </submittedName>
</protein>
<evidence type="ECO:0000313" key="1">
    <source>
        <dbReference type="EMBL" id="OPH56889.1"/>
    </source>
</evidence>
<dbReference type="EMBL" id="MBTG01000014">
    <property type="protein sequence ID" value="OPH56889.1"/>
    <property type="molecule type" value="Genomic_DNA"/>
</dbReference>
<reference evidence="2" key="1">
    <citation type="submission" date="2016-07" db="EMBL/GenBank/DDBJ databases">
        <authorList>
            <person name="Florea S."/>
            <person name="Webb J.S."/>
            <person name="Jaromczyk J."/>
            <person name="Schardl C.L."/>
        </authorList>
    </citation>
    <scope>NUCLEOTIDE SEQUENCE [LARGE SCALE GENOMIC DNA]</scope>
    <source>
        <strain evidence="2">CY1</strain>
    </source>
</reference>
<sequence length="60" mass="6910">MLAVKSKEELGKSGRFDKPIVTGIEDLLYFIQLKNTTRTTIGRIQSIIKNHEYILDVMRS</sequence>
<proteinExistence type="predicted"/>
<comment type="caution">
    <text evidence="1">The sequence shown here is derived from an EMBL/GenBank/DDBJ whole genome shotgun (WGS) entry which is preliminary data.</text>
</comment>
<name>A0A1V4HKC7_9BACL</name>
<dbReference type="Proteomes" id="UP000190626">
    <property type="component" value="Unassembled WGS sequence"/>
</dbReference>
<keyword evidence="2" id="KW-1185">Reference proteome</keyword>
<organism evidence="1 2">
    <name type="scientific">Paenibacillus ferrarius</name>
    <dbReference type="NCBI Taxonomy" id="1469647"/>
    <lineage>
        <taxon>Bacteria</taxon>
        <taxon>Bacillati</taxon>
        <taxon>Bacillota</taxon>
        <taxon>Bacilli</taxon>
        <taxon>Bacillales</taxon>
        <taxon>Paenibacillaceae</taxon>
        <taxon>Paenibacillus</taxon>
    </lineage>
</organism>
<dbReference type="AlphaFoldDB" id="A0A1V4HKC7"/>
<gene>
    <name evidence="1" type="ORF">BC351_26075</name>
</gene>